<organism evidence="2 3">
    <name type="scientific">Neonectria punicea</name>
    <dbReference type="NCBI Taxonomy" id="979145"/>
    <lineage>
        <taxon>Eukaryota</taxon>
        <taxon>Fungi</taxon>
        <taxon>Dikarya</taxon>
        <taxon>Ascomycota</taxon>
        <taxon>Pezizomycotina</taxon>
        <taxon>Sordariomycetes</taxon>
        <taxon>Hypocreomycetidae</taxon>
        <taxon>Hypocreales</taxon>
        <taxon>Nectriaceae</taxon>
        <taxon>Neonectria</taxon>
    </lineage>
</organism>
<sequence length="401" mass="44852">MTPTRTREPSSSSYDEPSSELPNSPAPADSEPDSPEVSEPTPKKRKTGKPAKSEKKSEPRGKNKLPPGKVGSLKYNKLLSHQQKMHSALDEMLFDVADRMQSRLKTRKKPLELSDMDDIIGRDNGEEDGMQDQWNDSAEKRDLKGSHLNYMMGIWKVSLRVFCCSPLAIISPLRGLVHQPTPSRHPTTPSSIWGQNFCTTLGILMTHGVWESRPSLLITVLQFAVICRTDDRRIWNMPAGPKCSTLKRLNDALQKAKLQTPNGELQHSVQDMHRAARADERNDEGTTSPISNIMRQIAVSTKSDEHQSQTATTKCQGLDVYGLTNTDLYNVQCTIDTFTSGVYPTLMPTRVAHQGFLDSRGGNDIPVGVAQLEEFYRRSWMDEQRAIVDHKARASALQSQL</sequence>
<name>A0ABR1HV49_9HYPO</name>
<feature type="compositionally biased region" description="Low complexity" evidence="1">
    <location>
        <begin position="10"/>
        <end position="29"/>
    </location>
</feature>
<accession>A0ABR1HV49</accession>
<protein>
    <submittedName>
        <fullName evidence="2">Uncharacterized protein</fullName>
    </submittedName>
</protein>
<feature type="region of interest" description="Disordered" evidence="1">
    <location>
        <begin position="1"/>
        <end position="72"/>
    </location>
</feature>
<keyword evidence="3" id="KW-1185">Reference proteome</keyword>
<evidence type="ECO:0000313" key="2">
    <source>
        <dbReference type="EMBL" id="KAK7425100.1"/>
    </source>
</evidence>
<dbReference type="EMBL" id="JAZAVJ010000001">
    <property type="protein sequence ID" value="KAK7425100.1"/>
    <property type="molecule type" value="Genomic_DNA"/>
</dbReference>
<reference evidence="2 3" key="1">
    <citation type="journal article" date="2025" name="Microbiol. Resour. Announc.">
        <title>Draft genome sequences for Neonectria magnoliae and Neonectria punicea, canker pathogens of Liriodendron tulipifera and Acer saccharum in West Virginia.</title>
        <authorList>
            <person name="Petronek H.M."/>
            <person name="Kasson M.T."/>
            <person name="Metheny A.M."/>
            <person name="Stauder C.M."/>
            <person name="Lovett B."/>
            <person name="Lynch S.C."/>
            <person name="Garnas J.R."/>
            <person name="Kasson L.R."/>
            <person name="Stajich J.E."/>
        </authorList>
    </citation>
    <scope>NUCLEOTIDE SEQUENCE [LARGE SCALE GENOMIC DNA]</scope>
    <source>
        <strain evidence="2 3">NRRL 64653</strain>
    </source>
</reference>
<evidence type="ECO:0000313" key="3">
    <source>
        <dbReference type="Proteomes" id="UP001498476"/>
    </source>
</evidence>
<proteinExistence type="predicted"/>
<feature type="compositionally biased region" description="Basic and acidic residues" evidence="1">
    <location>
        <begin position="51"/>
        <end position="61"/>
    </location>
</feature>
<dbReference type="Proteomes" id="UP001498476">
    <property type="component" value="Unassembled WGS sequence"/>
</dbReference>
<gene>
    <name evidence="2" type="ORF">QQX98_000014</name>
</gene>
<comment type="caution">
    <text evidence="2">The sequence shown here is derived from an EMBL/GenBank/DDBJ whole genome shotgun (WGS) entry which is preliminary data.</text>
</comment>
<evidence type="ECO:0000256" key="1">
    <source>
        <dbReference type="SAM" id="MobiDB-lite"/>
    </source>
</evidence>